<dbReference type="GO" id="GO:0003729">
    <property type="term" value="F:mRNA binding"/>
    <property type="evidence" value="ECO:0007669"/>
    <property type="project" value="TreeGrafter"/>
</dbReference>
<proteinExistence type="predicted"/>
<keyword evidence="3" id="KW-0539">Nucleus</keyword>
<dbReference type="InterPro" id="IPR035979">
    <property type="entry name" value="RBD_domain_sf"/>
</dbReference>
<dbReference type="PRINTS" id="PR00302">
    <property type="entry name" value="LUPUSLA"/>
</dbReference>
<dbReference type="SUPFAM" id="SSF46785">
    <property type="entry name" value="Winged helix' DNA-binding domain"/>
    <property type="match status" value="1"/>
</dbReference>
<dbReference type="GO" id="GO:0005634">
    <property type="term" value="C:nucleus"/>
    <property type="evidence" value="ECO:0007669"/>
    <property type="project" value="UniProtKB-SubCell"/>
</dbReference>
<feature type="compositionally biased region" description="Gly residues" evidence="5">
    <location>
        <begin position="398"/>
        <end position="412"/>
    </location>
</feature>
<dbReference type="PROSITE" id="PS50961">
    <property type="entry name" value="HTH_LA"/>
    <property type="match status" value="1"/>
</dbReference>
<dbReference type="InterPro" id="IPR045180">
    <property type="entry name" value="La_dom_prot"/>
</dbReference>
<dbReference type="Gene3D" id="1.10.10.10">
    <property type="entry name" value="Winged helix-like DNA-binding domain superfamily/Winged helix DNA-binding domain"/>
    <property type="match status" value="1"/>
</dbReference>
<dbReference type="Pfam" id="PF00076">
    <property type="entry name" value="RRM_1"/>
    <property type="match status" value="1"/>
</dbReference>
<dbReference type="PROSITE" id="PS50102">
    <property type="entry name" value="RRM"/>
    <property type="match status" value="1"/>
</dbReference>
<dbReference type="GO" id="GO:1990904">
    <property type="term" value="C:ribonucleoprotein complex"/>
    <property type="evidence" value="ECO:0007669"/>
    <property type="project" value="UniProtKB-UniRule"/>
</dbReference>
<reference evidence="9" key="2">
    <citation type="journal article" date="2020" name="Nat. Commun.">
        <title>Large-scale genome sequencing of mycorrhizal fungi provides insights into the early evolution of symbiotic traits.</title>
        <authorList>
            <person name="Miyauchi S."/>
            <person name="Kiss E."/>
            <person name="Kuo A."/>
            <person name="Drula E."/>
            <person name="Kohler A."/>
            <person name="Sanchez-Garcia M."/>
            <person name="Morin E."/>
            <person name="Andreopoulos B."/>
            <person name="Barry K.W."/>
            <person name="Bonito G."/>
            <person name="Buee M."/>
            <person name="Carver A."/>
            <person name="Chen C."/>
            <person name="Cichocki N."/>
            <person name="Clum A."/>
            <person name="Culley D."/>
            <person name="Crous P.W."/>
            <person name="Fauchery L."/>
            <person name="Girlanda M."/>
            <person name="Hayes R.D."/>
            <person name="Keri Z."/>
            <person name="LaButti K."/>
            <person name="Lipzen A."/>
            <person name="Lombard V."/>
            <person name="Magnuson J."/>
            <person name="Maillard F."/>
            <person name="Murat C."/>
            <person name="Nolan M."/>
            <person name="Ohm R.A."/>
            <person name="Pangilinan J."/>
            <person name="Pereira M.F."/>
            <person name="Perotto S."/>
            <person name="Peter M."/>
            <person name="Pfister S."/>
            <person name="Riley R."/>
            <person name="Sitrit Y."/>
            <person name="Stielow J.B."/>
            <person name="Szollosi G."/>
            <person name="Zifcakova L."/>
            <person name="Stursova M."/>
            <person name="Spatafora J.W."/>
            <person name="Tedersoo L."/>
            <person name="Vaario L.M."/>
            <person name="Yamada A."/>
            <person name="Yan M."/>
            <person name="Wang P."/>
            <person name="Xu J."/>
            <person name="Bruns T."/>
            <person name="Baldrian P."/>
            <person name="Vilgalys R."/>
            <person name="Dunand C."/>
            <person name="Henrissat B."/>
            <person name="Grigoriev I.V."/>
            <person name="Hibbett D."/>
            <person name="Nagy L.G."/>
            <person name="Martin F.M."/>
        </authorList>
    </citation>
    <scope>NUCLEOTIDE SEQUENCE</scope>
    <source>
        <strain evidence="9">Prilba</strain>
    </source>
</reference>
<organism evidence="9 10">
    <name type="scientific">Russula ochroleuca</name>
    <dbReference type="NCBI Taxonomy" id="152965"/>
    <lineage>
        <taxon>Eukaryota</taxon>
        <taxon>Fungi</taxon>
        <taxon>Dikarya</taxon>
        <taxon>Basidiomycota</taxon>
        <taxon>Agaricomycotina</taxon>
        <taxon>Agaricomycetes</taxon>
        <taxon>Russulales</taxon>
        <taxon>Russulaceae</taxon>
        <taxon>Russula</taxon>
    </lineage>
</organism>
<dbReference type="InterPro" id="IPR036388">
    <property type="entry name" value="WH-like_DNA-bd_sf"/>
</dbReference>
<evidence type="ECO:0000259" key="7">
    <source>
        <dbReference type="PROSITE" id="PS50961"/>
    </source>
</evidence>
<reference evidence="9" key="1">
    <citation type="submission" date="2019-10" db="EMBL/GenBank/DDBJ databases">
        <authorList>
            <consortium name="DOE Joint Genome Institute"/>
            <person name="Kuo A."/>
            <person name="Miyauchi S."/>
            <person name="Kiss E."/>
            <person name="Drula E."/>
            <person name="Kohler A."/>
            <person name="Sanchez-Garcia M."/>
            <person name="Andreopoulos B."/>
            <person name="Barry K.W."/>
            <person name="Bonito G."/>
            <person name="Buee M."/>
            <person name="Carver A."/>
            <person name="Chen C."/>
            <person name="Cichocki N."/>
            <person name="Clum A."/>
            <person name="Culley D."/>
            <person name="Crous P.W."/>
            <person name="Fauchery L."/>
            <person name="Girlanda M."/>
            <person name="Hayes R."/>
            <person name="Keri Z."/>
            <person name="LaButti K."/>
            <person name="Lipzen A."/>
            <person name="Lombard V."/>
            <person name="Magnuson J."/>
            <person name="Maillard F."/>
            <person name="Morin E."/>
            <person name="Murat C."/>
            <person name="Nolan M."/>
            <person name="Ohm R."/>
            <person name="Pangilinan J."/>
            <person name="Pereira M."/>
            <person name="Perotto S."/>
            <person name="Peter M."/>
            <person name="Riley R."/>
            <person name="Sitrit Y."/>
            <person name="Stielow B."/>
            <person name="Szollosi G."/>
            <person name="Zifcakova L."/>
            <person name="Stursova M."/>
            <person name="Spatafora J.W."/>
            <person name="Tedersoo L."/>
            <person name="Vaario L.-M."/>
            <person name="Yamada A."/>
            <person name="Yan M."/>
            <person name="Wang P."/>
            <person name="Xu J."/>
            <person name="Bruns T."/>
            <person name="Baldrian P."/>
            <person name="Vilgalys R."/>
            <person name="Henrissat B."/>
            <person name="Grigoriev I.V."/>
            <person name="Hibbett D."/>
            <person name="Nagy L.G."/>
            <person name="Martin F.M."/>
        </authorList>
    </citation>
    <scope>NUCLEOTIDE SEQUENCE</scope>
    <source>
        <strain evidence="9">Prilba</strain>
    </source>
</reference>
<comment type="subcellular location">
    <subcellularLocation>
        <location evidence="1">Nucleus</location>
    </subcellularLocation>
</comment>
<dbReference type="PANTHER" id="PTHR22792:SF140">
    <property type="entry name" value="ACHILLES, ISOFORM A"/>
    <property type="match status" value="1"/>
</dbReference>
<evidence type="ECO:0000313" key="9">
    <source>
        <dbReference type="EMBL" id="KAF8486788.1"/>
    </source>
</evidence>
<dbReference type="InterPro" id="IPR006630">
    <property type="entry name" value="La_HTH"/>
</dbReference>
<dbReference type="Gene3D" id="3.30.70.330">
    <property type="match status" value="2"/>
</dbReference>
<dbReference type="PANTHER" id="PTHR22792">
    <property type="entry name" value="LUPUS LA PROTEIN-RELATED"/>
    <property type="match status" value="1"/>
</dbReference>
<dbReference type="EMBL" id="WHVB01000001">
    <property type="protein sequence ID" value="KAF8486788.1"/>
    <property type="molecule type" value="Genomic_DNA"/>
</dbReference>
<accession>A0A9P5TE15</accession>
<feature type="domain" description="HTH La-type RNA-binding" evidence="7">
    <location>
        <begin position="42"/>
        <end position="134"/>
    </location>
</feature>
<dbReference type="SMART" id="SM00360">
    <property type="entry name" value="RRM"/>
    <property type="match status" value="1"/>
</dbReference>
<evidence type="ECO:0000259" key="8">
    <source>
        <dbReference type="PROSITE" id="PS51939"/>
    </source>
</evidence>
<protein>
    <submittedName>
        <fullName evidence="9">Uncharacterized protein</fullName>
    </submittedName>
</protein>
<feature type="region of interest" description="Disordered" evidence="5">
    <location>
        <begin position="396"/>
        <end position="493"/>
    </location>
</feature>
<dbReference type="CDD" id="cd12291">
    <property type="entry name" value="RRM1_La"/>
    <property type="match status" value="1"/>
</dbReference>
<dbReference type="InterPro" id="IPR002344">
    <property type="entry name" value="Lupus_La"/>
</dbReference>
<dbReference type="GO" id="GO:0006396">
    <property type="term" value="P:RNA processing"/>
    <property type="evidence" value="ECO:0007669"/>
    <property type="project" value="InterPro"/>
</dbReference>
<feature type="compositionally biased region" description="Polar residues" evidence="5">
    <location>
        <begin position="22"/>
        <end position="31"/>
    </location>
</feature>
<dbReference type="Pfam" id="PF05383">
    <property type="entry name" value="La"/>
    <property type="match status" value="1"/>
</dbReference>
<dbReference type="InterPro" id="IPR012677">
    <property type="entry name" value="Nucleotide-bd_a/b_plait_sf"/>
</dbReference>
<dbReference type="InterPro" id="IPR036390">
    <property type="entry name" value="WH_DNA-bd_sf"/>
</dbReference>
<comment type="caution">
    <text evidence="9">The sequence shown here is derived from an EMBL/GenBank/DDBJ whole genome shotgun (WGS) entry which is preliminary data.</text>
</comment>
<gene>
    <name evidence="9" type="ORF">DFH94DRAFT_700606</name>
</gene>
<dbReference type="AlphaFoldDB" id="A0A9P5TE15"/>
<evidence type="ECO:0000256" key="4">
    <source>
        <dbReference type="PROSITE-ProRule" id="PRU00332"/>
    </source>
</evidence>
<evidence type="ECO:0000259" key="6">
    <source>
        <dbReference type="PROSITE" id="PS50102"/>
    </source>
</evidence>
<dbReference type="CDD" id="cd08029">
    <property type="entry name" value="LA_like_fungal"/>
    <property type="match status" value="1"/>
</dbReference>
<feature type="domain" description="XRRM" evidence="8">
    <location>
        <begin position="298"/>
        <end position="418"/>
    </location>
</feature>
<keyword evidence="2 4" id="KW-0694">RNA-binding</keyword>
<keyword evidence="10" id="KW-1185">Reference proteome</keyword>
<dbReference type="InterPro" id="IPR000504">
    <property type="entry name" value="RRM_dom"/>
</dbReference>
<feature type="compositionally biased region" description="Basic and acidic residues" evidence="5">
    <location>
        <begin position="458"/>
        <end position="469"/>
    </location>
</feature>
<evidence type="ECO:0000256" key="3">
    <source>
        <dbReference type="ARBA" id="ARBA00023242"/>
    </source>
</evidence>
<dbReference type="OrthoDB" id="439993at2759"/>
<feature type="region of interest" description="Disordered" evidence="5">
    <location>
        <begin position="1"/>
        <end position="48"/>
    </location>
</feature>
<evidence type="ECO:0000256" key="1">
    <source>
        <dbReference type="ARBA" id="ARBA00004123"/>
    </source>
</evidence>
<dbReference type="PROSITE" id="PS51939">
    <property type="entry name" value="XRRM"/>
    <property type="match status" value="1"/>
</dbReference>
<feature type="compositionally biased region" description="Polar residues" evidence="5">
    <location>
        <begin position="431"/>
        <end position="447"/>
    </location>
</feature>
<dbReference type="SMART" id="SM00715">
    <property type="entry name" value="LA"/>
    <property type="match status" value="1"/>
</dbReference>
<evidence type="ECO:0000256" key="2">
    <source>
        <dbReference type="ARBA" id="ARBA00022884"/>
    </source>
</evidence>
<feature type="compositionally biased region" description="Basic residues" evidence="5">
    <location>
        <begin position="413"/>
        <end position="423"/>
    </location>
</feature>
<dbReference type="InterPro" id="IPR014886">
    <property type="entry name" value="La_xRRM"/>
</dbReference>
<evidence type="ECO:0000256" key="5">
    <source>
        <dbReference type="SAM" id="MobiDB-lite"/>
    </source>
</evidence>
<evidence type="ECO:0000313" key="10">
    <source>
        <dbReference type="Proteomes" id="UP000759537"/>
    </source>
</evidence>
<dbReference type="Proteomes" id="UP000759537">
    <property type="component" value="Unassembled WGS sequence"/>
</dbReference>
<feature type="domain" description="RRM" evidence="6">
    <location>
        <begin position="139"/>
        <end position="226"/>
    </location>
</feature>
<dbReference type="SUPFAM" id="SSF54928">
    <property type="entry name" value="RNA-binding domain, RBD"/>
    <property type="match status" value="1"/>
</dbReference>
<sequence length="493" mass="53514">MADAKLVSSPSVTGDGVVASNVPPSTTEGTTASVTAAGGESEESGETPEVRGLAQVEFYFADTNLPYDKFMWSLHTANDEHWVPIATIASFKRMREFQLRGVEWVVDVLRTSVELEVSEDGTKVRRHTEVQEPKGAFERSVYAKGFGEELPGLQQSLERFFGKYGKVAAVRMRRVDGTKAFKGSVFVEFLDFKSVEVFLNADPKPSWDGKELLIMSKEAYVEMKIKEKGLKGKAAVVKRDHITRKGFDAFREMRLAAGGKGGKKETEKAPPEIFVTFLGKKLRVLDENGGSVAPEEVPRVRGSALRFTGCGGEVSFDDIKRPLKERFSRAPFIKFTKGDDAGLVGFDKALDEEDVAFVKEKIPTLTGNPVTWELPAEEEEHAFGIERANAAAKRALGGADGGARGGRGGGAMRRGRGGHGGRGRRTDRGTQSRTSRNSDNRVQNNGGDEQIGGKRKRAVEPDGGHDAGERGQAVPTIAVASSSKKPKMDDGES</sequence>
<name>A0A9P5TE15_9AGAM</name>